<evidence type="ECO:0000259" key="5">
    <source>
        <dbReference type="Pfam" id="PF00108"/>
    </source>
</evidence>
<comment type="caution">
    <text evidence="7">The sequence shown here is derived from an EMBL/GenBank/DDBJ whole genome shotgun (WGS) entry which is preliminary data.</text>
</comment>
<dbReference type="InterPro" id="IPR020617">
    <property type="entry name" value="Thiolase_C"/>
</dbReference>
<evidence type="ECO:0000313" key="8">
    <source>
        <dbReference type="Proteomes" id="UP001606300"/>
    </source>
</evidence>
<dbReference type="Gene3D" id="3.40.47.10">
    <property type="match status" value="2"/>
</dbReference>
<keyword evidence="2 4" id="KW-0808">Transferase</keyword>
<dbReference type="PROSITE" id="PS00737">
    <property type="entry name" value="THIOLASE_2"/>
    <property type="match status" value="1"/>
</dbReference>
<dbReference type="InterPro" id="IPR002155">
    <property type="entry name" value="Thiolase"/>
</dbReference>
<accession>A0ABW7ESS1</accession>
<sequence>MSQQDIVIVAAARTAIGKFGGTLAKTPASELGAAVIQDLLRRTGLAGEQINEVILGQVLTAGVGQNPARQAVIKSGLPNAVPAMTINKVCGSGLKAVMLAAQAIRDGDSDIVIAGGQESMSLSPHVLPGSRDGQRMGDWKLVDTMITDGLWDVYNQYHMGITAENVAKKYGITREQQDALALGSQQKAAAAQEAGRFKDEIVPFTIPQKKGDPVVFAADEFINRKSTAEALAGLRPAFDKAGSVTAGNASGLNDGAAGVMVMTAAKAAALGLTPLARIASYASAGLDPAFMGMGPVPAAQKALARAGWKAADLDLLEINEAFAAQACAVHNEMGWDTSKVNVNGGAIALGHPIGASGCRVLVTLLHEMVKRDAKKGIASLCIGGGMGVALTVER</sequence>
<reference evidence="7 8" key="1">
    <citation type="submission" date="2024-09" db="EMBL/GenBank/DDBJ databases">
        <title>Novel species of the genus Pelomonas and Roseateles isolated from streams.</title>
        <authorList>
            <person name="Lu H."/>
        </authorList>
    </citation>
    <scope>NUCLEOTIDE SEQUENCE [LARGE SCALE GENOMIC DNA]</scope>
    <source>
        <strain evidence="7 8">DC23W</strain>
    </source>
</reference>
<dbReference type="Proteomes" id="UP001606300">
    <property type="component" value="Unassembled WGS sequence"/>
</dbReference>
<comment type="similarity">
    <text evidence="1 4">Belongs to the thiolase-like superfamily. Thiolase family.</text>
</comment>
<evidence type="ECO:0000256" key="2">
    <source>
        <dbReference type="ARBA" id="ARBA00022679"/>
    </source>
</evidence>
<dbReference type="CDD" id="cd00751">
    <property type="entry name" value="thiolase"/>
    <property type="match status" value="1"/>
</dbReference>
<organism evidence="7 8">
    <name type="scientific">Pelomonas dachongensis</name>
    <dbReference type="NCBI Taxonomy" id="3299029"/>
    <lineage>
        <taxon>Bacteria</taxon>
        <taxon>Pseudomonadati</taxon>
        <taxon>Pseudomonadota</taxon>
        <taxon>Betaproteobacteria</taxon>
        <taxon>Burkholderiales</taxon>
        <taxon>Sphaerotilaceae</taxon>
        <taxon>Roseateles</taxon>
    </lineage>
</organism>
<feature type="domain" description="Thiolase C-terminal" evidence="6">
    <location>
        <begin position="272"/>
        <end position="394"/>
    </location>
</feature>
<dbReference type="InterPro" id="IPR020615">
    <property type="entry name" value="Thiolase_acyl_enz_int_AS"/>
</dbReference>
<evidence type="ECO:0000256" key="1">
    <source>
        <dbReference type="ARBA" id="ARBA00010982"/>
    </source>
</evidence>
<dbReference type="InterPro" id="IPR020613">
    <property type="entry name" value="Thiolase_CS"/>
</dbReference>
<dbReference type="InterPro" id="IPR020616">
    <property type="entry name" value="Thiolase_N"/>
</dbReference>
<gene>
    <name evidence="7" type="ORF">ACG02S_17685</name>
</gene>
<evidence type="ECO:0000256" key="3">
    <source>
        <dbReference type="ARBA" id="ARBA00023315"/>
    </source>
</evidence>
<dbReference type="PROSITE" id="PS00099">
    <property type="entry name" value="THIOLASE_3"/>
    <property type="match status" value="1"/>
</dbReference>
<feature type="domain" description="Thiolase N-terminal" evidence="5">
    <location>
        <begin position="6"/>
        <end position="264"/>
    </location>
</feature>
<keyword evidence="8" id="KW-1185">Reference proteome</keyword>
<dbReference type="NCBIfam" id="TIGR01930">
    <property type="entry name" value="AcCoA-C-Actrans"/>
    <property type="match status" value="1"/>
</dbReference>
<evidence type="ECO:0000256" key="4">
    <source>
        <dbReference type="RuleBase" id="RU003557"/>
    </source>
</evidence>
<dbReference type="Pfam" id="PF02803">
    <property type="entry name" value="Thiolase_C"/>
    <property type="match status" value="1"/>
</dbReference>
<proteinExistence type="inferred from homology"/>
<dbReference type="InterPro" id="IPR020610">
    <property type="entry name" value="Thiolase_AS"/>
</dbReference>
<dbReference type="SUPFAM" id="SSF53901">
    <property type="entry name" value="Thiolase-like"/>
    <property type="match status" value="2"/>
</dbReference>
<evidence type="ECO:0000313" key="7">
    <source>
        <dbReference type="EMBL" id="MFG6415728.1"/>
    </source>
</evidence>
<protein>
    <submittedName>
        <fullName evidence="7">Acetyl-CoA C-acetyltransferase</fullName>
        <ecNumber evidence="7">2.3.1.9</ecNumber>
    </submittedName>
</protein>
<dbReference type="Pfam" id="PF00108">
    <property type="entry name" value="Thiolase_N"/>
    <property type="match status" value="1"/>
</dbReference>
<dbReference type="EMBL" id="JBIGHY010000006">
    <property type="protein sequence ID" value="MFG6415728.1"/>
    <property type="molecule type" value="Genomic_DNA"/>
</dbReference>
<dbReference type="GO" id="GO:0003985">
    <property type="term" value="F:acetyl-CoA C-acetyltransferase activity"/>
    <property type="evidence" value="ECO:0007669"/>
    <property type="project" value="UniProtKB-EC"/>
</dbReference>
<dbReference type="EC" id="2.3.1.9" evidence="7"/>
<name>A0ABW7ESS1_9BURK</name>
<dbReference type="InterPro" id="IPR016039">
    <property type="entry name" value="Thiolase-like"/>
</dbReference>
<dbReference type="PROSITE" id="PS00098">
    <property type="entry name" value="THIOLASE_1"/>
    <property type="match status" value="1"/>
</dbReference>
<dbReference type="RefSeq" id="WP_394471795.1">
    <property type="nucleotide sequence ID" value="NZ_JBIGHY010000006.1"/>
</dbReference>
<dbReference type="PANTHER" id="PTHR18919">
    <property type="entry name" value="ACETYL-COA C-ACYLTRANSFERASE"/>
    <property type="match status" value="1"/>
</dbReference>
<dbReference type="PANTHER" id="PTHR18919:SF107">
    <property type="entry name" value="ACETYL-COA ACETYLTRANSFERASE, CYTOSOLIC"/>
    <property type="match status" value="1"/>
</dbReference>
<dbReference type="PIRSF" id="PIRSF000429">
    <property type="entry name" value="Ac-CoA_Ac_transf"/>
    <property type="match status" value="1"/>
</dbReference>
<evidence type="ECO:0000259" key="6">
    <source>
        <dbReference type="Pfam" id="PF02803"/>
    </source>
</evidence>
<keyword evidence="3 4" id="KW-0012">Acyltransferase</keyword>